<evidence type="ECO:0000256" key="1">
    <source>
        <dbReference type="ARBA" id="ARBA00004141"/>
    </source>
</evidence>
<dbReference type="PROSITE" id="PS50850">
    <property type="entry name" value="MFS"/>
    <property type="match status" value="1"/>
</dbReference>
<keyword evidence="5 7" id="KW-0472">Membrane</keyword>
<dbReference type="GeneID" id="19397998"/>
<organism evidence="9 10">
    <name type="scientific">Exserohilum turcicum (strain 28A)</name>
    <name type="common">Northern leaf blight fungus</name>
    <name type="synonym">Setosphaeria turcica</name>
    <dbReference type="NCBI Taxonomy" id="671987"/>
    <lineage>
        <taxon>Eukaryota</taxon>
        <taxon>Fungi</taxon>
        <taxon>Dikarya</taxon>
        <taxon>Ascomycota</taxon>
        <taxon>Pezizomycotina</taxon>
        <taxon>Dothideomycetes</taxon>
        <taxon>Pleosporomycetidae</taxon>
        <taxon>Pleosporales</taxon>
        <taxon>Pleosporineae</taxon>
        <taxon>Pleosporaceae</taxon>
        <taxon>Exserohilum</taxon>
    </lineage>
</organism>
<feature type="compositionally biased region" description="Basic and acidic residues" evidence="6">
    <location>
        <begin position="498"/>
        <end position="511"/>
    </location>
</feature>
<feature type="transmembrane region" description="Helical" evidence="7">
    <location>
        <begin position="157"/>
        <end position="175"/>
    </location>
</feature>
<dbReference type="FunFam" id="1.20.1720.10:FF:000009">
    <property type="entry name" value="MFS multidrug transporter"/>
    <property type="match status" value="1"/>
</dbReference>
<dbReference type="Proteomes" id="UP000016935">
    <property type="component" value="Unassembled WGS sequence"/>
</dbReference>
<feature type="transmembrane region" description="Helical" evidence="7">
    <location>
        <begin position="31"/>
        <end position="55"/>
    </location>
</feature>
<dbReference type="HOGENOM" id="CLU_008455_8_4_1"/>
<feature type="transmembrane region" description="Helical" evidence="7">
    <location>
        <begin position="454"/>
        <end position="476"/>
    </location>
</feature>
<dbReference type="InterPro" id="IPR011701">
    <property type="entry name" value="MFS"/>
</dbReference>
<feature type="transmembrane region" description="Helical" evidence="7">
    <location>
        <begin position="98"/>
        <end position="116"/>
    </location>
</feature>
<keyword evidence="4 7" id="KW-1133">Transmembrane helix</keyword>
<feature type="region of interest" description="Disordered" evidence="6">
    <location>
        <begin position="1"/>
        <end position="21"/>
    </location>
</feature>
<dbReference type="InterPro" id="IPR020846">
    <property type="entry name" value="MFS_dom"/>
</dbReference>
<dbReference type="InterPro" id="IPR036259">
    <property type="entry name" value="MFS_trans_sf"/>
</dbReference>
<dbReference type="PANTHER" id="PTHR23502:SF51">
    <property type="entry name" value="QUINIDINE RESISTANCE PROTEIN 1-RELATED"/>
    <property type="match status" value="1"/>
</dbReference>
<accession>R0KHQ2</accession>
<protein>
    <recommendedName>
        <fullName evidence="8">Major facilitator superfamily (MFS) profile domain-containing protein</fullName>
    </recommendedName>
</protein>
<dbReference type="eggNOG" id="KOG0255">
    <property type="taxonomic scope" value="Eukaryota"/>
</dbReference>
<dbReference type="Gene3D" id="1.20.1250.20">
    <property type="entry name" value="MFS general substrate transporter like domains"/>
    <property type="match status" value="1"/>
</dbReference>
<feature type="transmembrane region" description="Helical" evidence="7">
    <location>
        <begin position="67"/>
        <end position="86"/>
    </location>
</feature>
<feature type="transmembrane region" description="Helical" evidence="7">
    <location>
        <begin position="274"/>
        <end position="294"/>
    </location>
</feature>
<dbReference type="SUPFAM" id="SSF103473">
    <property type="entry name" value="MFS general substrate transporter"/>
    <property type="match status" value="1"/>
</dbReference>
<dbReference type="EMBL" id="KB908526">
    <property type="protein sequence ID" value="EOA88754.1"/>
    <property type="molecule type" value="Genomic_DNA"/>
</dbReference>
<gene>
    <name evidence="9" type="ORF">SETTUDRAFT_159944</name>
</gene>
<comment type="subcellular location">
    <subcellularLocation>
        <location evidence="1">Membrane</location>
        <topology evidence="1">Multi-pass membrane protein</topology>
    </subcellularLocation>
</comment>
<feature type="transmembrane region" description="Helical" evidence="7">
    <location>
        <begin position="428"/>
        <end position="448"/>
    </location>
</feature>
<dbReference type="RefSeq" id="XP_008023434.1">
    <property type="nucleotide sequence ID" value="XM_008025243.1"/>
</dbReference>
<evidence type="ECO:0000256" key="6">
    <source>
        <dbReference type="SAM" id="MobiDB-lite"/>
    </source>
</evidence>
<feature type="region of interest" description="Disordered" evidence="6">
    <location>
        <begin position="491"/>
        <end position="511"/>
    </location>
</feature>
<dbReference type="OrthoDB" id="2441642at2759"/>
<evidence type="ECO:0000313" key="9">
    <source>
        <dbReference type="EMBL" id="EOA88754.1"/>
    </source>
</evidence>
<sequence>MDSDEKSSAQSATSEEPPEEPYTVFSKGMRIWIVALVSVSALISPFGVAMFLPALNTLSDVLHITPVQVNLSVTTFMIAQGIAPTIFGTLSDNSGRRLTFIICFVIFCVANVGLALQTSYVALLLLRMLQAVGGTAAIALSMAVVADISTSANRGTYMGYAQAGILVGPAFGPTIGGLLDRYLGWRAIFWFQCIFSGVLLIIFIFFFPETCRKVVGNGSIPARGVNRSVISCIQDRKQRKANPGKHIARPPRQRIAWPNPLATLSIFAEKESGLLLLYNGFFFTGMMVSVAAIPDLFHNVYGLDSLDIGLCYISNGVASFLASMTMGRLADWNFRRHAHKLGIPIVRGKQQDLSNFPIERVRLEILIPSHIIGVVGLIIFGWTLYFRTHIAGPEVALFIMGFGITGAFNVTNGLLVELHRDKPATATAAVNFARCLMSAGGAAAILPMCRAMNTGWAFTFIALVYILLLGLVLWIMRHGMTWRQELAEKQKQKMKLKKEKEDKEARERDTV</sequence>
<evidence type="ECO:0000259" key="8">
    <source>
        <dbReference type="PROSITE" id="PS50850"/>
    </source>
</evidence>
<reference evidence="9 10" key="1">
    <citation type="journal article" date="2012" name="PLoS Pathog.">
        <title>Diverse lifestyles and strategies of plant pathogenesis encoded in the genomes of eighteen Dothideomycetes fungi.</title>
        <authorList>
            <person name="Ohm R.A."/>
            <person name="Feau N."/>
            <person name="Henrissat B."/>
            <person name="Schoch C.L."/>
            <person name="Horwitz B.A."/>
            <person name="Barry K.W."/>
            <person name="Condon B.J."/>
            <person name="Copeland A.C."/>
            <person name="Dhillon B."/>
            <person name="Glaser F."/>
            <person name="Hesse C.N."/>
            <person name="Kosti I."/>
            <person name="LaButti K."/>
            <person name="Lindquist E.A."/>
            <person name="Lucas S."/>
            <person name="Salamov A.A."/>
            <person name="Bradshaw R.E."/>
            <person name="Ciuffetti L."/>
            <person name="Hamelin R.C."/>
            <person name="Kema G.H.J."/>
            <person name="Lawrence C."/>
            <person name="Scott J.A."/>
            <person name="Spatafora J.W."/>
            <person name="Turgeon B.G."/>
            <person name="de Wit P.J.G.M."/>
            <person name="Zhong S."/>
            <person name="Goodwin S.B."/>
            <person name="Grigoriev I.V."/>
        </authorList>
    </citation>
    <scope>NUCLEOTIDE SEQUENCE [LARGE SCALE GENOMIC DNA]</scope>
    <source>
        <strain evidence="10">28A</strain>
    </source>
</reference>
<keyword evidence="10" id="KW-1185">Reference proteome</keyword>
<dbReference type="PANTHER" id="PTHR23502">
    <property type="entry name" value="MAJOR FACILITATOR SUPERFAMILY"/>
    <property type="match status" value="1"/>
</dbReference>
<feature type="transmembrane region" description="Helical" evidence="7">
    <location>
        <begin position="306"/>
        <end position="326"/>
    </location>
</feature>
<dbReference type="GO" id="GO:0022857">
    <property type="term" value="F:transmembrane transporter activity"/>
    <property type="evidence" value="ECO:0007669"/>
    <property type="project" value="InterPro"/>
</dbReference>
<feature type="transmembrane region" description="Helical" evidence="7">
    <location>
        <begin position="187"/>
        <end position="207"/>
    </location>
</feature>
<evidence type="ECO:0000256" key="5">
    <source>
        <dbReference type="ARBA" id="ARBA00023136"/>
    </source>
</evidence>
<feature type="transmembrane region" description="Helical" evidence="7">
    <location>
        <begin position="365"/>
        <end position="385"/>
    </location>
</feature>
<dbReference type="STRING" id="671987.R0KHQ2"/>
<feature type="transmembrane region" description="Helical" evidence="7">
    <location>
        <begin position="122"/>
        <end position="145"/>
    </location>
</feature>
<dbReference type="GO" id="GO:0005886">
    <property type="term" value="C:plasma membrane"/>
    <property type="evidence" value="ECO:0007669"/>
    <property type="project" value="TreeGrafter"/>
</dbReference>
<name>R0KHQ2_EXST2</name>
<evidence type="ECO:0000256" key="2">
    <source>
        <dbReference type="ARBA" id="ARBA00022448"/>
    </source>
</evidence>
<feature type="transmembrane region" description="Helical" evidence="7">
    <location>
        <begin position="397"/>
        <end position="416"/>
    </location>
</feature>
<dbReference type="Pfam" id="PF07690">
    <property type="entry name" value="MFS_1"/>
    <property type="match status" value="1"/>
</dbReference>
<keyword evidence="3 7" id="KW-0812">Transmembrane</keyword>
<reference evidence="9 10" key="2">
    <citation type="journal article" date="2013" name="PLoS Genet.">
        <title>Comparative genome structure, secondary metabolite, and effector coding capacity across Cochliobolus pathogens.</title>
        <authorList>
            <person name="Condon B.J."/>
            <person name="Leng Y."/>
            <person name="Wu D."/>
            <person name="Bushley K.E."/>
            <person name="Ohm R.A."/>
            <person name="Otillar R."/>
            <person name="Martin J."/>
            <person name="Schackwitz W."/>
            <person name="Grimwood J."/>
            <person name="MohdZainudin N."/>
            <person name="Xue C."/>
            <person name="Wang R."/>
            <person name="Manning V.A."/>
            <person name="Dhillon B."/>
            <person name="Tu Z.J."/>
            <person name="Steffenson B.J."/>
            <person name="Salamov A."/>
            <person name="Sun H."/>
            <person name="Lowry S."/>
            <person name="LaButti K."/>
            <person name="Han J."/>
            <person name="Copeland A."/>
            <person name="Lindquist E."/>
            <person name="Barry K."/>
            <person name="Schmutz J."/>
            <person name="Baker S.E."/>
            <person name="Ciuffetti L.M."/>
            <person name="Grigoriev I.V."/>
            <person name="Zhong S."/>
            <person name="Turgeon B.G."/>
        </authorList>
    </citation>
    <scope>NUCLEOTIDE SEQUENCE [LARGE SCALE GENOMIC DNA]</scope>
    <source>
        <strain evidence="10">28A</strain>
    </source>
</reference>
<dbReference type="Gene3D" id="1.20.1720.10">
    <property type="entry name" value="Multidrug resistance protein D"/>
    <property type="match status" value="1"/>
</dbReference>
<feature type="domain" description="Major facilitator superfamily (MFS) profile" evidence="8">
    <location>
        <begin position="33"/>
        <end position="482"/>
    </location>
</feature>
<dbReference type="AlphaFoldDB" id="R0KHQ2"/>
<evidence type="ECO:0000256" key="4">
    <source>
        <dbReference type="ARBA" id="ARBA00022989"/>
    </source>
</evidence>
<evidence type="ECO:0000256" key="3">
    <source>
        <dbReference type="ARBA" id="ARBA00022692"/>
    </source>
</evidence>
<keyword evidence="2" id="KW-0813">Transport</keyword>
<evidence type="ECO:0000256" key="7">
    <source>
        <dbReference type="SAM" id="Phobius"/>
    </source>
</evidence>
<evidence type="ECO:0000313" key="10">
    <source>
        <dbReference type="Proteomes" id="UP000016935"/>
    </source>
</evidence>
<proteinExistence type="predicted"/>